<feature type="transmembrane region" description="Helical" evidence="1">
    <location>
        <begin position="74"/>
        <end position="96"/>
    </location>
</feature>
<name>A0A7G9YE91_9EURY</name>
<keyword evidence="1" id="KW-1133">Transmembrane helix</keyword>
<protein>
    <submittedName>
        <fullName evidence="2">Uncharacterized protein</fullName>
    </submittedName>
</protein>
<accession>A0A7G9YE91</accession>
<reference evidence="2" key="1">
    <citation type="submission" date="2020-06" db="EMBL/GenBank/DDBJ databases">
        <title>Unique genomic features of the anaerobic methanotrophic archaea.</title>
        <authorList>
            <person name="Chadwick G.L."/>
            <person name="Skennerton C.T."/>
            <person name="Laso-Perez R."/>
            <person name="Leu A.O."/>
            <person name="Speth D.R."/>
            <person name="Yu H."/>
            <person name="Morgan-Lang C."/>
            <person name="Hatzenpichler R."/>
            <person name="Goudeau D."/>
            <person name="Malmstrom R."/>
            <person name="Brazelton W.J."/>
            <person name="Woyke T."/>
            <person name="Hallam S.J."/>
            <person name="Tyson G.W."/>
            <person name="Wegener G."/>
            <person name="Boetius A."/>
            <person name="Orphan V."/>
        </authorList>
    </citation>
    <scope>NUCLEOTIDE SEQUENCE</scope>
</reference>
<evidence type="ECO:0000313" key="2">
    <source>
        <dbReference type="EMBL" id="QNO46325.1"/>
    </source>
</evidence>
<sequence>MKTISIVIQTMKDMHLTGQRMGSIVGLAGHAGVAELVSGHSGDRTAGIAERCGVRHGPHTRDRVARYVSVHVLLWRRVVIGLVAFPAWFVCALYLLMAGRRARGFVGGGTWRGDRWDVVVKWTY</sequence>
<dbReference type="EMBL" id="MT631185">
    <property type="protein sequence ID" value="QNO46325.1"/>
    <property type="molecule type" value="Genomic_DNA"/>
</dbReference>
<keyword evidence="1" id="KW-0472">Membrane</keyword>
<proteinExistence type="predicted"/>
<dbReference type="AlphaFoldDB" id="A0A7G9YE91"/>
<evidence type="ECO:0000256" key="1">
    <source>
        <dbReference type="SAM" id="Phobius"/>
    </source>
</evidence>
<gene>
    <name evidence="2" type="ORF">PABHDKJJ_00029</name>
</gene>
<organism evidence="2">
    <name type="scientific">Candidatus Methanogaster sp. ANME-2c ERB4</name>
    <dbReference type="NCBI Taxonomy" id="2759911"/>
    <lineage>
        <taxon>Archaea</taxon>
        <taxon>Methanobacteriati</taxon>
        <taxon>Methanobacteriota</taxon>
        <taxon>Stenosarchaea group</taxon>
        <taxon>Methanomicrobia</taxon>
        <taxon>Methanosarcinales</taxon>
        <taxon>ANME-2 cluster</taxon>
        <taxon>Candidatus Methanogasteraceae</taxon>
        <taxon>Candidatus Methanogaster</taxon>
    </lineage>
</organism>
<keyword evidence="1" id="KW-0812">Transmembrane</keyword>